<dbReference type="InterPro" id="IPR003777">
    <property type="entry name" value="XdhC_CoxI"/>
</dbReference>
<dbReference type="PANTHER" id="PTHR30388:SF4">
    <property type="entry name" value="MOLYBDENUM COFACTOR INSERTION CHAPERONE PAOD"/>
    <property type="match status" value="1"/>
</dbReference>
<proteinExistence type="predicted"/>
<evidence type="ECO:0000259" key="1">
    <source>
        <dbReference type="Pfam" id="PF02625"/>
    </source>
</evidence>
<dbReference type="Pfam" id="PF02625">
    <property type="entry name" value="XdhC_CoxI"/>
    <property type="match status" value="1"/>
</dbReference>
<name>A0A381X0W5_9ZZZZ</name>
<organism evidence="2">
    <name type="scientific">marine metagenome</name>
    <dbReference type="NCBI Taxonomy" id="408172"/>
    <lineage>
        <taxon>unclassified sequences</taxon>
        <taxon>metagenomes</taxon>
        <taxon>ecological metagenomes</taxon>
    </lineage>
</organism>
<evidence type="ECO:0000313" key="2">
    <source>
        <dbReference type="EMBL" id="SVA58222.1"/>
    </source>
</evidence>
<dbReference type="InterPro" id="IPR052698">
    <property type="entry name" value="MoCofactor_Util/Proc"/>
</dbReference>
<accession>A0A381X0W5</accession>
<feature type="domain" description="XdhC- CoxI" evidence="1">
    <location>
        <begin position="16"/>
        <end position="77"/>
    </location>
</feature>
<reference evidence="2" key="1">
    <citation type="submission" date="2018-05" db="EMBL/GenBank/DDBJ databases">
        <authorList>
            <person name="Lanie J.A."/>
            <person name="Ng W.-L."/>
            <person name="Kazmierczak K.M."/>
            <person name="Andrzejewski T.M."/>
            <person name="Davidsen T.M."/>
            <person name="Wayne K.J."/>
            <person name="Tettelin H."/>
            <person name="Glass J.I."/>
            <person name="Rusch D."/>
            <person name="Podicherti R."/>
            <person name="Tsui H.-C.T."/>
            <person name="Winkler M.E."/>
        </authorList>
    </citation>
    <scope>NUCLEOTIDE SEQUENCE</scope>
</reference>
<dbReference type="PANTHER" id="PTHR30388">
    <property type="entry name" value="ALDEHYDE OXIDOREDUCTASE MOLYBDENUM COFACTOR ASSEMBLY PROTEIN"/>
    <property type="match status" value="1"/>
</dbReference>
<gene>
    <name evidence="2" type="ORF">METZ01_LOCUS111076</name>
</gene>
<sequence>MKNSFDEKILEEANDWVKANQKVVLATVIQTWGSSPRQAGSRMIINEKGDFSGSISGGCVESAVVREGIGLIKDNKPFKKIEFNVSNESAWEVGLACGGEIAVYLEQIN</sequence>
<protein>
    <recommendedName>
        <fullName evidence="1">XdhC- CoxI domain-containing protein</fullName>
    </recommendedName>
</protein>
<dbReference type="EMBL" id="UINC01013484">
    <property type="protein sequence ID" value="SVA58222.1"/>
    <property type="molecule type" value="Genomic_DNA"/>
</dbReference>
<dbReference type="AlphaFoldDB" id="A0A381X0W5"/>